<proteinExistence type="predicted"/>
<evidence type="ECO:0000313" key="3">
    <source>
        <dbReference type="Proteomes" id="UP000767392"/>
    </source>
</evidence>
<dbReference type="SUPFAM" id="SSF55729">
    <property type="entry name" value="Acyl-CoA N-acyltransferases (Nat)"/>
    <property type="match status" value="1"/>
</dbReference>
<sequence length="169" mass="19236">MENKIDVNITLAMPEDAENLINLLEQLKTESDTFTIDPELGKMSVQQQAQQIMLVNQTRGNIILLAKHLDKIIGLVTVQNLDDSDLGELGVAIIKKYWNYGLGTDLVKEAIHWGSNYSNLSTIALIVDKRNHAAVHLYQKCGFIFSTKRLINIHRNYHSTYEMNIKLKK</sequence>
<gene>
    <name evidence="2" type="ORF">DY048_05780</name>
</gene>
<dbReference type="InterPro" id="IPR016181">
    <property type="entry name" value="Acyl_CoA_acyltransferase"/>
</dbReference>
<organism evidence="2 3">
    <name type="scientific">Apilactobacillus timberlakei</name>
    <dbReference type="NCBI Taxonomy" id="2008380"/>
    <lineage>
        <taxon>Bacteria</taxon>
        <taxon>Bacillati</taxon>
        <taxon>Bacillota</taxon>
        <taxon>Bacilli</taxon>
        <taxon>Lactobacillales</taxon>
        <taxon>Lactobacillaceae</taxon>
        <taxon>Apilactobacillus</taxon>
    </lineage>
</organism>
<dbReference type="EMBL" id="QUAM01000004">
    <property type="protein sequence ID" value="TPR13414.1"/>
    <property type="molecule type" value="Genomic_DNA"/>
</dbReference>
<dbReference type="PANTHER" id="PTHR43415:SF3">
    <property type="entry name" value="GNAT-FAMILY ACETYLTRANSFERASE"/>
    <property type="match status" value="1"/>
</dbReference>
<dbReference type="PROSITE" id="PS51186">
    <property type="entry name" value="GNAT"/>
    <property type="match status" value="1"/>
</dbReference>
<dbReference type="InterPro" id="IPR000182">
    <property type="entry name" value="GNAT_dom"/>
</dbReference>
<dbReference type="PANTHER" id="PTHR43415">
    <property type="entry name" value="SPERMIDINE N(1)-ACETYLTRANSFERASE"/>
    <property type="match status" value="1"/>
</dbReference>
<dbReference type="Gene3D" id="3.40.630.30">
    <property type="match status" value="1"/>
</dbReference>
<reference evidence="2 3" key="1">
    <citation type="submission" date="2018-08" db="EMBL/GenBank/DDBJ databases">
        <title>Comparative genomics of wild bee and flower associated Lactobacillus reveals potential adaptation to the bee host.</title>
        <authorList>
            <person name="Vuong H.Q."/>
            <person name="Mcfrederick Q.S."/>
        </authorList>
    </citation>
    <scope>NUCLEOTIDE SEQUENCE [LARGE SCALE GENOMIC DNA]</scope>
    <source>
        <strain evidence="2 3">HV_04</strain>
    </source>
</reference>
<name>A0ABY2YSQ2_9LACO</name>
<keyword evidence="3" id="KW-1185">Reference proteome</keyword>
<evidence type="ECO:0000259" key="1">
    <source>
        <dbReference type="PROSITE" id="PS51186"/>
    </source>
</evidence>
<comment type="caution">
    <text evidence="2">The sequence shown here is derived from an EMBL/GenBank/DDBJ whole genome shotgun (WGS) entry which is preliminary data.</text>
</comment>
<protein>
    <submittedName>
        <fullName evidence="2">GNAT family N-acetyltransferase</fullName>
    </submittedName>
</protein>
<accession>A0ABY2YSQ2</accession>
<evidence type="ECO:0000313" key="2">
    <source>
        <dbReference type="EMBL" id="TPR13414.1"/>
    </source>
</evidence>
<dbReference type="RefSeq" id="WP_105988167.1">
    <property type="nucleotide sequence ID" value="NZ_POST01000004.1"/>
</dbReference>
<dbReference type="Proteomes" id="UP000767392">
    <property type="component" value="Unassembled WGS sequence"/>
</dbReference>
<dbReference type="Pfam" id="PF00583">
    <property type="entry name" value="Acetyltransf_1"/>
    <property type="match status" value="1"/>
</dbReference>
<feature type="domain" description="N-acetyltransferase" evidence="1">
    <location>
        <begin position="7"/>
        <end position="168"/>
    </location>
</feature>